<keyword evidence="3" id="KW-0597">Phosphoprotein</keyword>
<dbReference type="PANTHER" id="PTHR45453:SF1">
    <property type="entry name" value="PHOSPHATE REGULON SENSOR PROTEIN PHOR"/>
    <property type="match status" value="1"/>
</dbReference>
<dbReference type="EMBL" id="JBHTLQ010000015">
    <property type="protein sequence ID" value="MFD1190664.1"/>
    <property type="molecule type" value="Genomic_DNA"/>
</dbReference>
<dbReference type="SUPFAM" id="SSF47384">
    <property type="entry name" value="Homodimeric domain of signal transducing histidine kinase"/>
    <property type="match status" value="1"/>
</dbReference>
<keyword evidence="7" id="KW-0812">Transmembrane</keyword>
<dbReference type="InterPro" id="IPR005467">
    <property type="entry name" value="His_kinase_dom"/>
</dbReference>
<dbReference type="Gene3D" id="1.10.287.130">
    <property type="match status" value="1"/>
</dbReference>
<dbReference type="Pfam" id="PF00512">
    <property type="entry name" value="HisKA"/>
    <property type="match status" value="1"/>
</dbReference>
<accession>A0ABW3T0I5</accession>
<dbReference type="InterPro" id="IPR036890">
    <property type="entry name" value="HATPase_C_sf"/>
</dbReference>
<evidence type="ECO:0000256" key="6">
    <source>
        <dbReference type="ARBA" id="ARBA00023012"/>
    </source>
</evidence>
<keyword evidence="7" id="KW-0472">Membrane</keyword>
<protein>
    <recommendedName>
        <fullName evidence="2">histidine kinase</fullName>
        <ecNumber evidence="2">2.7.13.3</ecNumber>
    </recommendedName>
</protein>
<dbReference type="GO" id="GO:0005524">
    <property type="term" value="F:ATP binding"/>
    <property type="evidence" value="ECO:0007669"/>
    <property type="project" value="UniProtKB-KW"/>
</dbReference>
<dbReference type="PROSITE" id="PS50109">
    <property type="entry name" value="HIS_KIN"/>
    <property type="match status" value="1"/>
</dbReference>
<feature type="domain" description="Histidine kinase" evidence="8">
    <location>
        <begin position="193"/>
        <end position="438"/>
    </location>
</feature>
<evidence type="ECO:0000256" key="1">
    <source>
        <dbReference type="ARBA" id="ARBA00000085"/>
    </source>
</evidence>
<keyword evidence="9" id="KW-0547">Nucleotide-binding</keyword>
<dbReference type="CDD" id="cd00082">
    <property type="entry name" value="HisKA"/>
    <property type="match status" value="1"/>
</dbReference>
<comment type="catalytic activity">
    <reaction evidence="1">
        <text>ATP + protein L-histidine = ADP + protein N-phospho-L-histidine.</text>
        <dbReference type="EC" id="2.7.13.3"/>
    </reaction>
</comment>
<keyword evidence="7" id="KW-1133">Transmembrane helix</keyword>
<dbReference type="CDD" id="cd00075">
    <property type="entry name" value="HATPase"/>
    <property type="match status" value="1"/>
</dbReference>
<dbReference type="InterPro" id="IPR003594">
    <property type="entry name" value="HATPase_dom"/>
</dbReference>
<dbReference type="SUPFAM" id="SSF55874">
    <property type="entry name" value="ATPase domain of HSP90 chaperone/DNA topoisomerase II/histidine kinase"/>
    <property type="match status" value="1"/>
</dbReference>
<proteinExistence type="predicted"/>
<dbReference type="EC" id="2.7.13.3" evidence="2"/>
<reference evidence="10" key="1">
    <citation type="journal article" date="2019" name="Int. J. Syst. Evol. Microbiol.">
        <title>The Global Catalogue of Microorganisms (GCM) 10K type strain sequencing project: providing services to taxonomists for standard genome sequencing and annotation.</title>
        <authorList>
            <consortium name="The Broad Institute Genomics Platform"/>
            <consortium name="The Broad Institute Genome Sequencing Center for Infectious Disease"/>
            <person name="Wu L."/>
            <person name="Ma J."/>
        </authorList>
    </citation>
    <scope>NUCLEOTIDE SEQUENCE [LARGE SCALE GENOMIC DNA]</scope>
    <source>
        <strain evidence="10">CCUG 55074</strain>
    </source>
</reference>
<name>A0ABW3T0I5_9CAUL</name>
<dbReference type="PANTHER" id="PTHR45453">
    <property type="entry name" value="PHOSPHATE REGULON SENSOR PROTEIN PHOR"/>
    <property type="match status" value="1"/>
</dbReference>
<dbReference type="SMART" id="SM00387">
    <property type="entry name" value="HATPase_c"/>
    <property type="match status" value="1"/>
</dbReference>
<dbReference type="Pfam" id="PF02518">
    <property type="entry name" value="HATPase_c"/>
    <property type="match status" value="1"/>
</dbReference>
<keyword evidence="6" id="KW-0902">Two-component regulatory system</keyword>
<dbReference type="SMART" id="SM00388">
    <property type="entry name" value="HisKA"/>
    <property type="match status" value="1"/>
</dbReference>
<evidence type="ECO:0000259" key="8">
    <source>
        <dbReference type="PROSITE" id="PS50109"/>
    </source>
</evidence>
<dbReference type="Proteomes" id="UP001597216">
    <property type="component" value="Unassembled WGS sequence"/>
</dbReference>
<dbReference type="RefSeq" id="WP_377353301.1">
    <property type="nucleotide sequence ID" value="NZ_JBHTLQ010000015.1"/>
</dbReference>
<dbReference type="InterPro" id="IPR003661">
    <property type="entry name" value="HisK_dim/P_dom"/>
</dbReference>
<dbReference type="InterPro" id="IPR050351">
    <property type="entry name" value="BphY/WalK/GraS-like"/>
</dbReference>
<feature type="transmembrane region" description="Helical" evidence="7">
    <location>
        <begin position="29"/>
        <end position="49"/>
    </location>
</feature>
<evidence type="ECO:0000313" key="10">
    <source>
        <dbReference type="Proteomes" id="UP001597216"/>
    </source>
</evidence>
<dbReference type="InterPro" id="IPR036097">
    <property type="entry name" value="HisK_dim/P_sf"/>
</dbReference>
<gene>
    <name evidence="9" type="ORF">ACFQ27_08750</name>
</gene>
<keyword evidence="5" id="KW-0418">Kinase</keyword>
<evidence type="ECO:0000313" key="9">
    <source>
        <dbReference type="EMBL" id="MFD1190664.1"/>
    </source>
</evidence>
<evidence type="ECO:0000256" key="4">
    <source>
        <dbReference type="ARBA" id="ARBA00022679"/>
    </source>
</evidence>
<evidence type="ECO:0000256" key="5">
    <source>
        <dbReference type="ARBA" id="ARBA00022777"/>
    </source>
</evidence>
<keyword evidence="4" id="KW-0808">Transferase</keyword>
<dbReference type="PRINTS" id="PR00344">
    <property type="entry name" value="BCTRLSENSOR"/>
</dbReference>
<evidence type="ECO:0000256" key="3">
    <source>
        <dbReference type="ARBA" id="ARBA00022553"/>
    </source>
</evidence>
<keyword evidence="10" id="KW-1185">Reference proteome</keyword>
<comment type="caution">
    <text evidence="9">The sequence shown here is derived from an EMBL/GenBank/DDBJ whole genome shotgun (WGS) entry which is preliminary data.</text>
</comment>
<dbReference type="InterPro" id="IPR004358">
    <property type="entry name" value="Sig_transdc_His_kin-like_C"/>
</dbReference>
<organism evidence="9 10">
    <name type="scientific">Phenylobacterium conjunctum</name>
    <dbReference type="NCBI Taxonomy" id="1298959"/>
    <lineage>
        <taxon>Bacteria</taxon>
        <taxon>Pseudomonadati</taxon>
        <taxon>Pseudomonadota</taxon>
        <taxon>Alphaproteobacteria</taxon>
        <taxon>Caulobacterales</taxon>
        <taxon>Caulobacteraceae</taxon>
        <taxon>Phenylobacterium</taxon>
    </lineage>
</organism>
<sequence length="456" mass="48147">MTVALAVAGAAATVIVALGAGGELSLPAAIGAAILVVGLGWLIGGRAAVPAARDDQPALEPGRSEPPPYASLVDALPDPVLVIAAHEPDDLAGRRFVLVNEAARDFLRIQNSTGLLVTVIRDPEVLEAVDVALFGDRCAEAIYEMGGAQDRVWRASAKPLETAPNGDRRAMLVLRDETDIRRAERTRADFLANASHELRTPLASLSGFIETLRGHARTDEKVRDRFLGIMQAQAERMARLIDDLLSLSRIELNEHIAPQGEVDLALAARDVADALGPLAADKGVRIETDLPEPGRAIGVGDRDQIVQVIQNLVDNALKYSPPGGAVRVALESGLTAEAAQAPRAADAARMSLLTPDHAQDLYGVLRISDSGPGLAREHLPRLTERFYRVEGQKSGERSGTGLGLAIVKHIMNRHRGGFAVESAQGAGATFSVYFPLANGGAAEARPRAPGGVTKVS</sequence>
<keyword evidence="9" id="KW-0067">ATP-binding</keyword>
<evidence type="ECO:0000256" key="7">
    <source>
        <dbReference type="SAM" id="Phobius"/>
    </source>
</evidence>
<evidence type="ECO:0000256" key="2">
    <source>
        <dbReference type="ARBA" id="ARBA00012438"/>
    </source>
</evidence>
<dbReference type="Gene3D" id="3.30.565.10">
    <property type="entry name" value="Histidine kinase-like ATPase, C-terminal domain"/>
    <property type="match status" value="1"/>
</dbReference>